<evidence type="ECO:0000256" key="9">
    <source>
        <dbReference type="ARBA" id="ARBA00023157"/>
    </source>
</evidence>
<evidence type="ECO:0000256" key="4">
    <source>
        <dbReference type="ARBA" id="ARBA00022729"/>
    </source>
</evidence>
<evidence type="ECO:0000256" key="7">
    <source>
        <dbReference type="ARBA" id="ARBA00022989"/>
    </source>
</evidence>
<dbReference type="EMBL" id="WNYA01000108">
    <property type="protein sequence ID" value="KAG8549986.1"/>
    <property type="molecule type" value="Genomic_DNA"/>
</dbReference>
<feature type="domain" description="Ig-like" evidence="13">
    <location>
        <begin position="128"/>
        <end position="220"/>
    </location>
</feature>
<dbReference type="InterPro" id="IPR051427">
    <property type="entry name" value="Nectin/Nectin-like"/>
</dbReference>
<keyword evidence="15" id="KW-1185">Reference proteome</keyword>
<dbReference type="InterPro" id="IPR013783">
    <property type="entry name" value="Ig-like_fold"/>
</dbReference>
<dbReference type="Pfam" id="PF13927">
    <property type="entry name" value="Ig_3"/>
    <property type="match status" value="1"/>
</dbReference>
<dbReference type="InterPro" id="IPR013106">
    <property type="entry name" value="Ig_V-set"/>
</dbReference>
<feature type="domain" description="Ig-like" evidence="13">
    <location>
        <begin position="34"/>
        <end position="117"/>
    </location>
</feature>
<evidence type="ECO:0000256" key="2">
    <source>
        <dbReference type="ARBA" id="ARBA00007810"/>
    </source>
</evidence>
<sequence>MSALLRVSLLLQVVSCQVRVNTEDYAWYNSSKILKCQADTGEEIKQITWEWQGGGAKMTFLTYRNDTGSILQKSYENRVKFKGDGNKDGSIEILNVALADEGIFKCVFTTYPSGTIEGEIQLHVLVLPIVTQELKQDVTTPCYNLVAECLASSAKPSAEILWIIYGINYTSEEKTFPNSNGTLNTQSQLYMTSSPGLYGLLIQCLVFQPKIPVEYQKNITVTKNLTNIQFPPQMVEIEVLKNDKEALQLLCKSDGNPRPKYNWKRRNKEKSVLLHSSSETLNFTAAPDDGLYICEAENNVGVNRGYIYMHPLKSSSRQRYGLLYCIISVGFFVILSMSYFIISRNRRIKIQEKIVALYCRK</sequence>
<dbReference type="PANTHER" id="PTHR23277:SF106">
    <property type="entry name" value="NECTIN-1 ISOFORM X1-RELATED"/>
    <property type="match status" value="1"/>
</dbReference>
<dbReference type="GO" id="GO:0007156">
    <property type="term" value="P:homophilic cell adhesion via plasma membrane adhesion molecules"/>
    <property type="evidence" value="ECO:0007669"/>
    <property type="project" value="TreeGrafter"/>
</dbReference>
<dbReference type="GO" id="GO:0016020">
    <property type="term" value="C:membrane"/>
    <property type="evidence" value="ECO:0007669"/>
    <property type="project" value="UniProtKB-SubCell"/>
</dbReference>
<organism evidence="14 15">
    <name type="scientific">Engystomops pustulosus</name>
    <name type="common">Tungara frog</name>
    <name type="synonym">Physalaemus pustulosus</name>
    <dbReference type="NCBI Taxonomy" id="76066"/>
    <lineage>
        <taxon>Eukaryota</taxon>
        <taxon>Metazoa</taxon>
        <taxon>Chordata</taxon>
        <taxon>Craniata</taxon>
        <taxon>Vertebrata</taxon>
        <taxon>Euteleostomi</taxon>
        <taxon>Amphibia</taxon>
        <taxon>Batrachia</taxon>
        <taxon>Anura</taxon>
        <taxon>Neobatrachia</taxon>
        <taxon>Hyloidea</taxon>
        <taxon>Leptodactylidae</taxon>
        <taxon>Leiuperinae</taxon>
        <taxon>Engystomops</taxon>
    </lineage>
</organism>
<dbReference type="InterPro" id="IPR003599">
    <property type="entry name" value="Ig_sub"/>
</dbReference>
<evidence type="ECO:0000256" key="5">
    <source>
        <dbReference type="ARBA" id="ARBA00022737"/>
    </source>
</evidence>
<comment type="caution">
    <text evidence="14">The sequence shown here is derived from an EMBL/GenBank/DDBJ whole genome shotgun (WGS) entry which is preliminary data.</text>
</comment>
<evidence type="ECO:0000256" key="10">
    <source>
        <dbReference type="ARBA" id="ARBA00023180"/>
    </source>
</evidence>
<dbReference type="Pfam" id="PF07686">
    <property type="entry name" value="V-set"/>
    <property type="match status" value="1"/>
</dbReference>
<feature type="chain" id="PRO_5044715473" description="Ig-like domain-containing protein" evidence="12">
    <location>
        <begin position="17"/>
        <end position="361"/>
    </location>
</feature>
<keyword evidence="3 11" id="KW-0812">Transmembrane</keyword>
<feature type="domain" description="Ig-like" evidence="13">
    <location>
        <begin position="232"/>
        <end position="299"/>
    </location>
</feature>
<evidence type="ECO:0000256" key="1">
    <source>
        <dbReference type="ARBA" id="ARBA00004167"/>
    </source>
</evidence>
<feature type="signal peptide" evidence="12">
    <location>
        <begin position="1"/>
        <end position="16"/>
    </location>
</feature>
<keyword evidence="7 11" id="KW-1133">Transmembrane helix</keyword>
<evidence type="ECO:0000256" key="8">
    <source>
        <dbReference type="ARBA" id="ARBA00023136"/>
    </source>
</evidence>
<evidence type="ECO:0000259" key="13">
    <source>
        <dbReference type="PROSITE" id="PS50835"/>
    </source>
</evidence>
<dbReference type="InterPro" id="IPR036179">
    <property type="entry name" value="Ig-like_dom_sf"/>
</dbReference>
<evidence type="ECO:0000313" key="14">
    <source>
        <dbReference type="EMBL" id="KAG8549985.1"/>
    </source>
</evidence>
<dbReference type="InterPro" id="IPR007110">
    <property type="entry name" value="Ig-like_dom"/>
</dbReference>
<keyword evidence="4 12" id="KW-0732">Signal</keyword>
<dbReference type="SMART" id="SM00408">
    <property type="entry name" value="IGc2"/>
    <property type="match status" value="1"/>
</dbReference>
<evidence type="ECO:0000256" key="3">
    <source>
        <dbReference type="ARBA" id="ARBA00022692"/>
    </source>
</evidence>
<feature type="transmembrane region" description="Helical" evidence="11">
    <location>
        <begin position="321"/>
        <end position="342"/>
    </location>
</feature>
<evidence type="ECO:0000256" key="11">
    <source>
        <dbReference type="SAM" id="Phobius"/>
    </source>
</evidence>
<comment type="similarity">
    <text evidence="2">Belongs to the nectin family.</text>
</comment>
<protein>
    <recommendedName>
        <fullName evidence="13">Ig-like domain-containing protein</fullName>
    </recommendedName>
</protein>
<dbReference type="InterPro" id="IPR003598">
    <property type="entry name" value="Ig_sub2"/>
</dbReference>
<keyword evidence="8 11" id="KW-0472">Membrane</keyword>
<dbReference type="InterPro" id="IPR013162">
    <property type="entry name" value="CD80_C2-set"/>
</dbReference>
<dbReference type="PANTHER" id="PTHR23277">
    <property type="entry name" value="NECTIN-RELATED"/>
    <property type="match status" value="1"/>
</dbReference>
<keyword evidence="9" id="KW-1015">Disulfide bond</keyword>
<evidence type="ECO:0000313" key="15">
    <source>
        <dbReference type="Proteomes" id="UP000824782"/>
    </source>
</evidence>
<evidence type="ECO:0000256" key="6">
    <source>
        <dbReference type="ARBA" id="ARBA00022889"/>
    </source>
</evidence>
<keyword evidence="6" id="KW-0130">Cell adhesion</keyword>
<dbReference type="SUPFAM" id="SSF48726">
    <property type="entry name" value="Immunoglobulin"/>
    <property type="match status" value="3"/>
</dbReference>
<dbReference type="GO" id="GO:0007157">
    <property type="term" value="P:heterophilic cell-cell adhesion via plasma membrane cell adhesion molecules"/>
    <property type="evidence" value="ECO:0007669"/>
    <property type="project" value="TreeGrafter"/>
</dbReference>
<dbReference type="EMBL" id="WNYA01000108">
    <property type="protein sequence ID" value="KAG8549985.1"/>
    <property type="molecule type" value="Genomic_DNA"/>
</dbReference>
<evidence type="ECO:0000256" key="12">
    <source>
        <dbReference type="SAM" id="SignalP"/>
    </source>
</evidence>
<keyword evidence="5" id="KW-0677">Repeat</keyword>
<comment type="subcellular location">
    <subcellularLocation>
        <location evidence="1">Membrane</location>
        <topology evidence="1">Single-pass membrane protein</topology>
    </subcellularLocation>
</comment>
<dbReference type="AlphaFoldDB" id="A0AAV6ZNT4"/>
<proteinExistence type="inferred from homology"/>
<dbReference type="PROSITE" id="PS50835">
    <property type="entry name" value="IG_LIKE"/>
    <property type="match status" value="3"/>
</dbReference>
<name>A0AAV6ZNT4_ENGPU</name>
<dbReference type="GO" id="GO:0005912">
    <property type="term" value="C:adherens junction"/>
    <property type="evidence" value="ECO:0007669"/>
    <property type="project" value="TreeGrafter"/>
</dbReference>
<reference evidence="14" key="1">
    <citation type="thesis" date="2020" institute="ProQuest LLC" country="789 East Eisenhower Parkway, Ann Arbor, MI, USA">
        <title>Comparative Genomics and Chromosome Evolution.</title>
        <authorList>
            <person name="Mudd A.B."/>
        </authorList>
    </citation>
    <scope>NUCLEOTIDE SEQUENCE</scope>
    <source>
        <strain evidence="14">237g6f4</strain>
        <tissue evidence="14">Blood</tissue>
    </source>
</reference>
<dbReference type="Proteomes" id="UP000824782">
    <property type="component" value="Unassembled WGS sequence"/>
</dbReference>
<dbReference type="SMART" id="SM00409">
    <property type="entry name" value="IG"/>
    <property type="match status" value="2"/>
</dbReference>
<dbReference type="Pfam" id="PF08205">
    <property type="entry name" value="C2-set_2"/>
    <property type="match status" value="1"/>
</dbReference>
<dbReference type="Gene3D" id="2.60.40.10">
    <property type="entry name" value="Immunoglobulins"/>
    <property type="match status" value="3"/>
</dbReference>
<gene>
    <name evidence="14" type="ORF">GDO81_030057</name>
</gene>
<accession>A0AAV6ZNT4</accession>
<keyword evidence="10" id="KW-0325">Glycoprotein</keyword>